<proteinExistence type="predicted"/>
<reference evidence="1" key="1">
    <citation type="submission" date="2021-06" db="EMBL/GenBank/DDBJ databases">
        <title>Parelaphostrongylus tenuis whole genome reference sequence.</title>
        <authorList>
            <person name="Garwood T.J."/>
            <person name="Larsen P.A."/>
            <person name="Fountain-Jones N.M."/>
            <person name="Garbe J.R."/>
            <person name="Macchietto M.G."/>
            <person name="Kania S.A."/>
            <person name="Gerhold R.W."/>
            <person name="Richards J.E."/>
            <person name="Wolf T.M."/>
        </authorList>
    </citation>
    <scope>NUCLEOTIDE SEQUENCE</scope>
    <source>
        <strain evidence="1">MNPRO001-30</strain>
        <tissue evidence="1">Meninges</tissue>
    </source>
</reference>
<protein>
    <submittedName>
        <fullName evidence="1">Uncharacterized protein</fullName>
    </submittedName>
</protein>
<evidence type="ECO:0000313" key="2">
    <source>
        <dbReference type="Proteomes" id="UP001196413"/>
    </source>
</evidence>
<name>A0AAD5WER7_PARTN</name>
<evidence type="ECO:0000313" key="1">
    <source>
        <dbReference type="EMBL" id="KAJ1367447.1"/>
    </source>
</evidence>
<keyword evidence="2" id="KW-1185">Reference proteome</keyword>
<accession>A0AAD5WER7</accession>
<gene>
    <name evidence="1" type="ORF">KIN20_028357</name>
</gene>
<dbReference type="Proteomes" id="UP001196413">
    <property type="component" value="Unassembled WGS sequence"/>
</dbReference>
<sequence length="70" mass="7905">MGAIQESQIDLPSLVEKAIEELRIEIQSEDALDSQRMTEQKSSNKLYKLLCRYLVQNIYSGKLTDADVSG</sequence>
<dbReference type="AlphaFoldDB" id="A0AAD5WER7"/>
<comment type="caution">
    <text evidence="1">The sequence shown here is derived from an EMBL/GenBank/DDBJ whole genome shotgun (WGS) entry which is preliminary data.</text>
</comment>
<organism evidence="1 2">
    <name type="scientific">Parelaphostrongylus tenuis</name>
    <name type="common">Meningeal worm</name>
    <dbReference type="NCBI Taxonomy" id="148309"/>
    <lineage>
        <taxon>Eukaryota</taxon>
        <taxon>Metazoa</taxon>
        <taxon>Ecdysozoa</taxon>
        <taxon>Nematoda</taxon>
        <taxon>Chromadorea</taxon>
        <taxon>Rhabditida</taxon>
        <taxon>Rhabditina</taxon>
        <taxon>Rhabditomorpha</taxon>
        <taxon>Strongyloidea</taxon>
        <taxon>Metastrongylidae</taxon>
        <taxon>Parelaphostrongylus</taxon>
    </lineage>
</organism>
<dbReference type="EMBL" id="JAHQIW010005902">
    <property type="protein sequence ID" value="KAJ1367447.1"/>
    <property type="molecule type" value="Genomic_DNA"/>
</dbReference>